<organism evidence="3 4">
    <name type="scientific">Streptomyces cirratus</name>
    <dbReference type="NCBI Taxonomy" id="68187"/>
    <lineage>
        <taxon>Bacteria</taxon>
        <taxon>Bacillati</taxon>
        <taxon>Actinomycetota</taxon>
        <taxon>Actinomycetes</taxon>
        <taxon>Kitasatosporales</taxon>
        <taxon>Streptomycetaceae</taxon>
        <taxon>Streptomyces</taxon>
    </lineage>
</organism>
<evidence type="ECO:0000256" key="1">
    <source>
        <dbReference type="SAM" id="MobiDB-lite"/>
    </source>
</evidence>
<keyword evidence="2" id="KW-0472">Membrane</keyword>
<reference evidence="4" key="1">
    <citation type="journal article" date="2019" name="Int. J. Syst. Evol. Microbiol.">
        <title>The Global Catalogue of Microorganisms (GCM) 10K type strain sequencing project: providing services to taxonomists for standard genome sequencing and annotation.</title>
        <authorList>
            <consortium name="The Broad Institute Genomics Platform"/>
            <consortium name="The Broad Institute Genome Sequencing Center for Infectious Disease"/>
            <person name="Wu L."/>
            <person name="Ma J."/>
        </authorList>
    </citation>
    <scope>NUCLEOTIDE SEQUENCE [LARGE SCALE GENOMIC DNA]</scope>
    <source>
        <strain evidence="4">JCM 4738</strain>
    </source>
</reference>
<feature type="region of interest" description="Disordered" evidence="1">
    <location>
        <begin position="1"/>
        <end position="68"/>
    </location>
</feature>
<accession>A0ABQ3ENM9</accession>
<keyword evidence="2" id="KW-1133">Transmembrane helix</keyword>
<evidence type="ECO:0000313" key="4">
    <source>
        <dbReference type="Proteomes" id="UP000642673"/>
    </source>
</evidence>
<keyword evidence="2" id="KW-0812">Transmembrane</keyword>
<protein>
    <submittedName>
        <fullName evidence="3">Uncharacterized protein</fullName>
    </submittedName>
</protein>
<dbReference type="SUPFAM" id="SSF81995">
    <property type="entry name" value="beta-sandwich domain of Sec23/24"/>
    <property type="match status" value="1"/>
</dbReference>
<name>A0ABQ3ENM9_9ACTN</name>
<sequence>MSMPPPPPPPQSPGPYGPQPQPNPYGGPPFPQQQGHPGQPYPPQPYPGQAPWGQAPWGQPPMGPPPRRNRTGMVIAVVAIALGGLFVAGFVVNRISGAGAVVSGAGFPAAEYQLTVPKTMLSGTYQLSQDASQTKGKEIVDGAYDPKVRDPKPVVAQYASADSATDPGVLVVSGMYGQFKDPAGARRKMIAGAQEGDGAQLAVPPKDITPTGSDVTLTCQVLTSLQNGTKVPLPMCAWADANTAATVAVVTAGTTLQDPASIDLDRMAETTLKVRTEARQPLH</sequence>
<feature type="compositionally biased region" description="Pro residues" evidence="1">
    <location>
        <begin position="1"/>
        <end position="31"/>
    </location>
</feature>
<dbReference type="EMBL" id="BMVP01000002">
    <property type="protein sequence ID" value="GHB43773.1"/>
    <property type="molecule type" value="Genomic_DNA"/>
</dbReference>
<dbReference type="Proteomes" id="UP000642673">
    <property type="component" value="Unassembled WGS sequence"/>
</dbReference>
<evidence type="ECO:0000256" key="2">
    <source>
        <dbReference type="SAM" id="Phobius"/>
    </source>
</evidence>
<comment type="caution">
    <text evidence="3">The sequence shown here is derived from an EMBL/GenBank/DDBJ whole genome shotgun (WGS) entry which is preliminary data.</text>
</comment>
<dbReference type="RefSeq" id="WP_190182925.1">
    <property type="nucleotide sequence ID" value="NZ_BMVP01000002.1"/>
</dbReference>
<feature type="compositionally biased region" description="Pro residues" evidence="1">
    <location>
        <begin position="39"/>
        <end position="48"/>
    </location>
</feature>
<feature type="transmembrane region" description="Helical" evidence="2">
    <location>
        <begin position="72"/>
        <end position="92"/>
    </location>
</feature>
<gene>
    <name evidence="3" type="ORF">GCM10010347_11230</name>
</gene>
<evidence type="ECO:0000313" key="3">
    <source>
        <dbReference type="EMBL" id="GHB43773.1"/>
    </source>
</evidence>
<keyword evidence="4" id="KW-1185">Reference proteome</keyword>
<proteinExistence type="predicted"/>